<dbReference type="EMBL" id="PTJC01000005">
    <property type="protein sequence ID" value="PPK88769.1"/>
    <property type="molecule type" value="Genomic_DNA"/>
</dbReference>
<evidence type="ECO:0000313" key="2">
    <source>
        <dbReference type="Proteomes" id="UP000237662"/>
    </source>
</evidence>
<accession>A0A2S6IBE1</accession>
<keyword evidence="2" id="KW-1185">Reference proteome</keyword>
<comment type="caution">
    <text evidence="1">The sequence shown here is derived from an EMBL/GenBank/DDBJ whole genome shotgun (WGS) entry which is preliminary data.</text>
</comment>
<gene>
    <name evidence="1" type="ORF">CLV84_1740</name>
</gene>
<evidence type="ECO:0000313" key="1">
    <source>
        <dbReference type="EMBL" id="PPK88769.1"/>
    </source>
</evidence>
<dbReference type="RefSeq" id="WP_146088760.1">
    <property type="nucleotide sequence ID" value="NZ_PTJC01000005.1"/>
</dbReference>
<dbReference type="AlphaFoldDB" id="A0A2S6IBE1"/>
<organism evidence="1 2">
    <name type="scientific">Neolewinella xylanilytica</name>
    <dbReference type="NCBI Taxonomy" id="1514080"/>
    <lineage>
        <taxon>Bacteria</taxon>
        <taxon>Pseudomonadati</taxon>
        <taxon>Bacteroidota</taxon>
        <taxon>Saprospiria</taxon>
        <taxon>Saprospirales</taxon>
        <taxon>Lewinellaceae</taxon>
        <taxon>Neolewinella</taxon>
    </lineage>
</organism>
<proteinExistence type="predicted"/>
<dbReference type="Proteomes" id="UP000237662">
    <property type="component" value="Unassembled WGS sequence"/>
</dbReference>
<protein>
    <submittedName>
        <fullName evidence="1">Uncharacterized protein</fullName>
    </submittedName>
</protein>
<reference evidence="1 2" key="1">
    <citation type="submission" date="2018-02" db="EMBL/GenBank/DDBJ databases">
        <title>Genomic Encyclopedia of Archaeal and Bacterial Type Strains, Phase II (KMG-II): from individual species to whole genera.</title>
        <authorList>
            <person name="Goeker M."/>
        </authorList>
    </citation>
    <scope>NUCLEOTIDE SEQUENCE [LARGE SCALE GENOMIC DNA]</scope>
    <source>
        <strain evidence="1 2">DSM 29526</strain>
    </source>
</reference>
<sequence>MEKQKLQRILDKYPGAFITDSGIRSVAIQAQFVQARPKQYPKTLRQAVQAFDLDEKKLTDDNYLKTLYKGREAWLHQTIRETARKQQGFYHVAGHAIDVSVRRLSLEQKRRLQKELAAEGYSLIMERVRGMQAKYYVSIERANVFHVQSGTR</sequence>
<name>A0A2S6IBE1_9BACT</name>